<dbReference type="Pfam" id="PF13328">
    <property type="entry name" value="HD_4"/>
    <property type="match status" value="1"/>
</dbReference>
<dbReference type="SUPFAM" id="SSF81301">
    <property type="entry name" value="Nucleotidyltransferase"/>
    <property type="match status" value="1"/>
</dbReference>
<dbReference type="InterPro" id="IPR043519">
    <property type="entry name" value="NT_sf"/>
</dbReference>
<dbReference type="GO" id="GO:0015969">
    <property type="term" value="P:guanosine tetraphosphate metabolic process"/>
    <property type="evidence" value="ECO:0007669"/>
    <property type="project" value="InterPro"/>
</dbReference>
<protein>
    <recommendedName>
        <fullName evidence="7">TGS domain-containing protein</fullName>
    </recommendedName>
</protein>
<dbReference type="SMART" id="SM00954">
    <property type="entry name" value="RelA_SpoT"/>
    <property type="match status" value="1"/>
</dbReference>
<comment type="caution">
    <text evidence="5">The sequence shown here is derived from an EMBL/GenBank/DDBJ whole genome shotgun (WGS) entry which is preliminary data.</text>
</comment>
<dbReference type="InterPro" id="IPR004095">
    <property type="entry name" value="TGS"/>
</dbReference>
<dbReference type="Pfam" id="PF04607">
    <property type="entry name" value="RelA_SpoT"/>
    <property type="match status" value="1"/>
</dbReference>
<dbReference type="InterPro" id="IPR012675">
    <property type="entry name" value="Beta-grasp_dom_sf"/>
</dbReference>
<dbReference type="Proteomes" id="UP000179219">
    <property type="component" value="Unassembled WGS sequence"/>
</dbReference>
<dbReference type="FunFam" id="1.10.3210.10:FF:000001">
    <property type="entry name" value="GTP pyrophosphokinase RelA"/>
    <property type="match status" value="1"/>
</dbReference>
<evidence type="ECO:0000259" key="4">
    <source>
        <dbReference type="PROSITE" id="PS51880"/>
    </source>
</evidence>
<dbReference type="Pfam" id="PF02824">
    <property type="entry name" value="TGS"/>
    <property type="match status" value="1"/>
</dbReference>
<reference evidence="5 6" key="1">
    <citation type="journal article" date="2016" name="Nat. Commun.">
        <title>Thousands of microbial genomes shed light on interconnected biogeochemical processes in an aquifer system.</title>
        <authorList>
            <person name="Anantharaman K."/>
            <person name="Brown C.T."/>
            <person name="Hug L.A."/>
            <person name="Sharon I."/>
            <person name="Castelle C.J."/>
            <person name="Probst A.J."/>
            <person name="Thomas B.C."/>
            <person name="Singh A."/>
            <person name="Wilkins M.J."/>
            <person name="Karaoz U."/>
            <person name="Brodie E.L."/>
            <person name="Williams K.H."/>
            <person name="Hubbard S.S."/>
            <person name="Banfield J.F."/>
        </authorList>
    </citation>
    <scope>NUCLEOTIDE SEQUENCE [LARGE SCALE GENOMIC DNA]</scope>
</reference>
<evidence type="ECO:0000259" key="3">
    <source>
        <dbReference type="PROSITE" id="PS51831"/>
    </source>
</evidence>
<dbReference type="CDD" id="cd01668">
    <property type="entry name" value="TGS_RSH"/>
    <property type="match status" value="1"/>
</dbReference>
<dbReference type="Gene3D" id="3.30.460.10">
    <property type="entry name" value="Beta Polymerase, domain 2"/>
    <property type="match status" value="1"/>
</dbReference>
<evidence type="ECO:0000313" key="5">
    <source>
        <dbReference type="EMBL" id="OGM08575.1"/>
    </source>
</evidence>
<dbReference type="InterPro" id="IPR012676">
    <property type="entry name" value="TGS-like"/>
</dbReference>
<evidence type="ECO:0000256" key="1">
    <source>
        <dbReference type="ARBA" id="ARBA00025704"/>
    </source>
</evidence>
<dbReference type="SUPFAM" id="SSF109604">
    <property type="entry name" value="HD-domain/PDEase-like"/>
    <property type="match status" value="1"/>
</dbReference>
<dbReference type="SUPFAM" id="SSF81271">
    <property type="entry name" value="TGS-like"/>
    <property type="match status" value="1"/>
</dbReference>
<name>A0A1F7X2P1_9BACT</name>
<dbReference type="InterPro" id="IPR006674">
    <property type="entry name" value="HD_domain"/>
</dbReference>
<dbReference type="FunFam" id="3.10.20.30:FF:000002">
    <property type="entry name" value="GTP pyrophosphokinase (RelA/SpoT)"/>
    <property type="match status" value="1"/>
</dbReference>
<dbReference type="NCBIfam" id="TIGR00691">
    <property type="entry name" value="spoT_relA"/>
    <property type="match status" value="1"/>
</dbReference>
<dbReference type="Gene3D" id="3.10.20.30">
    <property type="match status" value="1"/>
</dbReference>
<comment type="similarity">
    <text evidence="2">Belongs to the relA/spoT family.</text>
</comment>
<organism evidence="5 6">
    <name type="scientific">Candidatus Woesebacteria bacterium RBG_13_34_9</name>
    <dbReference type="NCBI Taxonomy" id="1802477"/>
    <lineage>
        <taxon>Bacteria</taxon>
        <taxon>Candidatus Woeseibacteriota</taxon>
    </lineage>
</organism>
<dbReference type="InterPro" id="IPR004811">
    <property type="entry name" value="RelA/Spo_fam"/>
</dbReference>
<dbReference type="PANTHER" id="PTHR21262:SF31">
    <property type="entry name" value="GTP PYROPHOSPHOKINASE"/>
    <property type="match status" value="1"/>
</dbReference>
<evidence type="ECO:0000256" key="2">
    <source>
        <dbReference type="RuleBase" id="RU003847"/>
    </source>
</evidence>
<sequence>MEKDLEKRFNRLVKIILEYNDKADIDLLRKAFIFAKLAHTGEKRYSGIDIIWHPLETSIILASWKMDLATIIAGLLHDTVEHGAATEKDIRENFGIEILSLVEGVTKISKIKLQGSSEDLFVENLRKMFLAIAEDLRVVLLRLAERIDNLKTLEFLPEERKMLYAKESLEIYAPLADRLGISEAKTQIEDLSFPFIYKSEYLNVVKISRPFYIDAEKRVEIIKKTLRKALKKEGVNAKITGRKKGIYSLWKKLERPGIGWNIEKTIYDIIALRILVNSIKDCYLAVGVVHKYYKPISDSPIADFITAPKPNGYRSIHLRVIGPDKGSAEIQIRTFEMHQENEFGAAAHWAYSEAKTRGIKDEVLEKKSISIKKEKLDWVRELVEWQKDIKSSKEFLKAVKFDALARRIFVFSPKGDVFDLPQRATPIDFAYSVHTDLAEYIKGAKVDGKVVGLDYPLQNSQVVEIIKTKYPRGPSERWLDFVVTVLAKKEIKKQLRKYTVKG</sequence>
<evidence type="ECO:0000313" key="6">
    <source>
        <dbReference type="Proteomes" id="UP000179219"/>
    </source>
</evidence>
<dbReference type="EMBL" id="MGFP01000045">
    <property type="protein sequence ID" value="OGM08575.1"/>
    <property type="molecule type" value="Genomic_DNA"/>
</dbReference>
<dbReference type="PANTHER" id="PTHR21262">
    <property type="entry name" value="GUANOSINE-3',5'-BIS DIPHOSPHATE 3'-PYROPHOSPHOHYDROLASE"/>
    <property type="match status" value="1"/>
</dbReference>
<gene>
    <name evidence="5" type="ORF">A2159_03550</name>
</gene>
<dbReference type="CDD" id="cd05399">
    <property type="entry name" value="NT_Rel-Spo_like"/>
    <property type="match status" value="1"/>
</dbReference>
<feature type="domain" description="HD" evidence="3">
    <location>
        <begin position="50"/>
        <end position="150"/>
    </location>
</feature>
<dbReference type="PROSITE" id="PS51880">
    <property type="entry name" value="TGS"/>
    <property type="match status" value="1"/>
</dbReference>
<proteinExistence type="inferred from homology"/>
<evidence type="ECO:0008006" key="7">
    <source>
        <dbReference type="Google" id="ProtNLM"/>
    </source>
</evidence>
<dbReference type="GO" id="GO:0005886">
    <property type="term" value="C:plasma membrane"/>
    <property type="evidence" value="ECO:0007669"/>
    <property type="project" value="TreeGrafter"/>
</dbReference>
<feature type="domain" description="TGS" evidence="4">
    <location>
        <begin position="403"/>
        <end position="467"/>
    </location>
</feature>
<dbReference type="InterPro" id="IPR033655">
    <property type="entry name" value="TGS_RelA/SpoT"/>
</dbReference>
<dbReference type="InterPro" id="IPR007685">
    <property type="entry name" value="RelA_SpoT"/>
</dbReference>
<comment type="pathway">
    <text evidence="1">Purine metabolism.</text>
</comment>
<accession>A0A1F7X2P1</accession>
<dbReference type="Gene3D" id="1.10.3210.10">
    <property type="entry name" value="Hypothetical protein af1432"/>
    <property type="match status" value="1"/>
</dbReference>
<dbReference type="PROSITE" id="PS51831">
    <property type="entry name" value="HD"/>
    <property type="match status" value="1"/>
</dbReference>
<comment type="function">
    <text evidence="2">In eubacteria ppGpp (guanosine 3'-diphosphate 5'-diphosphate) is a mediator of the stringent response that coordinates a variety of cellular activities in response to changes in nutritional abundance.</text>
</comment>
<dbReference type="AlphaFoldDB" id="A0A1F7X2P1"/>